<dbReference type="Proteomes" id="UP000255163">
    <property type="component" value="Unassembled WGS sequence"/>
</dbReference>
<evidence type="ECO:0000256" key="1">
    <source>
        <dbReference type="ARBA" id="ARBA00001946"/>
    </source>
</evidence>
<dbReference type="InterPro" id="IPR050469">
    <property type="entry name" value="Diguanylate_Cyclase"/>
</dbReference>
<dbReference type="CDD" id="cd01949">
    <property type="entry name" value="GGDEF"/>
    <property type="match status" value="1"/>
</dbReference>
<dbReference type="InterPro" id="IPR029787">
    <property type="entry name" value="Nucleotide_cyclase"/>
</dbReference>
<dbReference type="GO" id="GO:1902201">
    <property type="term" value="P:negative regulation of bacterial-type flagellum-dependent cell motility"/>
    <property type="evidence" value="ECO:0007669"/>
    <property type="project" value="TreeGrafter"/>
</dbReference>
<dbReference type="GO" id="GO:0043709">
    <property type="term" value="P:cell adhesion involved in single-species biofilm formation"/>
    <property type="evidence" value="ECO:0007669"/>
    <property type="project" value="TreeGrafter"/>
</dbReference>
<dbReference type="STRING" id="640513.Entas_1676"/>
<dbReference type="AlphaFoldDB" id="A0A376F8A1"/>
<dbReference type="EC" id="2.7.7.65" evidence="3"/>
<dbReference type="NCBIfam" id="TIGR00254">
    <property type="entry name" value="GGDEF"/>
    <property type="match status" value="1"/>
</dbReference>
<dbReference type="GO" id="GO:0052621">
    <property type="term" value="F:diguanylate cyclase activity"/>
    <property type="evidence" value="ECO:0007669"/>
    <property type="project" value="UniProtKB-EC"/>
</dbReference>
<dbReference type="SMART" id="SM00065">
    <property type="entry name" value="GAF"/>
    <property type="match status" value="1"/>
</dbReference>
<dbReference type="EMBL" id="UFYI01000007">
    <property type="protein sequence ID" value="STD19496.1"/>
    <property type="molecule type" value="Genomic_DNA"/>
</dbReference>
<dbReference type="Gene3D" id="3.30.70.270">
    <property type="match status" value="1"/>
</dbReference>
<keyword evidence="7" id="KW-0548">Nucleotidyltransferase</keyword>
<dbReference type="Pfam" id="PF13185">
    <property type="entry name" value="GAF_2"/>
    <property type="match status" value="1"/>
</dbReference>
<keyword evidence="7" id="KW-0808">Transferase</keyword>
<dbReference type="GO" id="GO:0005525">
    <property type="term" value="F:GTP binding"/>
    <property type="evidence" value="ECO:0007669"/>
    <property type="project" value="UniProtKB-KW"/>
</dbReference>
<dbReference type="PROSITE" id="PS50887">
    <property type="entry name" value="GGDEF"/>
    <property type="match status" value="1"/>
</dbReference>
<comment type="pathway">
    <text evidence="2">Purine metabolism; 3',5'-cyclic di-GMP biosynthesis.</text>
</comment>
<dbReference type="Pfam" id="PF00990">
    <property type="entry name" value="GGDEF"/>
    <property type="match status" value="1"/>
</dbReference>
<evidence type="ECO:0000256" key="4">
    <source>
        <dbReference type="ARBA" id="ARBA00023134"/>
    </source>
</evidence>
<organism evidence="7 8">
    <name type="scientific">Enterobacter asburiae</name>
    <dbReference type="NCBI Taxonomy" id="61645"/>
    <lineage>
        <taxon>Bacteria</taxon>
        <taxon>Pseudomonadati</taxon>
        <taxon>Pseudomonadota</taxon>
        <taxon>Gammaproteobacteria</taxon>
        <taxon>Enterobacterales</taxon>
        <taxon>Enterobacteriaceae</taxon>
        <taxon>Enterobacter</taxon>
        <taxon>Enterobacter cloacae complex</taxon>
    </lineage>
</organism>
<dbReference type="Gene3D" id="3.30.450.40">
    <property type="match status" value="1"/>
</dbReference>
<reference evidence="7 8" key="1">
    <citation type="submission" date="2018-06" db="EMBL/GenBank/DDBJ databases">
        <authorList>
            <consortium name="Pathogen Informatics"/>
            <person name="Doyle S."/>
        </authorList>
    </citation>
    <scope>NUCLEOTIDE SEQUENCE [LARGE SCALE GENOMIC DNA]</scope>
    <source>
        <strain evidence="7 8">NCTC12123</strain>
    </source>
</reference>
<keyword evidence="4" id="KW-0547">Nucleotide-binding</keyword>
<evidence type="ECO:0000256" key="5">
    <source>
        <dbReference type="ARBA" id="ARBA00034247"/>
    </source>
</evidence>
<dbReference type="InterPro" id="IPR003018">
    <property type="entry name" value="GAF"/>
</dbReference>
<accession>A0A376F8A1</accession>
<feature type="domain" description="GGDEF" evidence="6">
    <location>
        <begin position="231"/>
        <end position="368"/>
    </location>
</feature>
<dbReference type="InterPro" id="IPR043128">
    <property type="entry name" value="Rev_trsase/Diguanyl_cyclase"/>
</dbReference>
<evidence type="ECO:0000259" key="6">
    <source>
        <dbReference type="PROSITE" id="PS50887"/>
    </source>
</evidence>
<comment type="cofactor">
    <cofactor evidence="1">
        <name>Mg(2+)</name>
        <dbReference type="ChEBI" id="CHEBI:18420"/>
    </cofactor>
</comment>
<dbReference type="SUPFAM" id="SSF55073">
    <property type="entry name" value="Nucleotide cyclase"/>
    <property type="match status" value="1"/>
</dbReference>
<evidence type="ECO:0000256" key="2">
    <source>
        <dbReference type="ARBA" id="ARBA00004665"/>
    </source>
</evidence>
<dbReference type="InterPro" id="IPR000160">
    <property type="entry name" value="GGDEF_dom"/>
</dbReference>
<comment type="catalytic activity">
    <reaction evidence="5">
        <text>2 GTP = 3',3'-c-di-GMP + 2 diphosphate</text>
        <dbReference type="Rhea" id="RHEA:24898"/>
        <dbReference type="ChEBI" id="CHEBI:33019"/>
        <dbReference type="ChEBI" id="CHEBI:37565"/>
        <dbReference type="ChEBI" id="CHEBI:58805"/>
        <dbReference type="EC" id="2.7.7.65"/>
    </reaction>
</comment>
<dbReference type="PANTHER" id="PTHR45138">
    <property type="entry name" value="REGULATORY COMPONENTS OF SENSORY TRANSDUCTION SYSTEM"/>
    <property type="match status" value="1"/>
</dbReference>
<dbReference type="SUPFAM" id="SSF55781">
    <property type="entry name" value="GAF domain-like"/>
    <property type="match status" value="1"/>
</dbReference>
<evidence type="ECO:0000313" key="8">
    <source>
        <dbReference type="Proteomes" id="UP000255163"/>
    </source>
</evidence>
<evidence type="ECO:0000313" key="7">
    <source>
        <dbReference type="EMBL" id="STD19496.1"/>
    </source>
</evidence>
<sequence length="369" mass="41217">MFYYARSLKTQHNMQMQTSSAWESFYVMSDIILARVSETLATEQSLEGLVRQLLEMLEIVTDMESTYLTKVDIEARLQHILYARNSKQMTIPEGLSVPWDETLCKRALDSDTVFSNDVPERWPECEAAKALGITTYMSIPVHLADGSLYGTLCATSTARKPLSERGEQVLKLFAGLIAQSIQKESLVTQLREANAALIAHSYTDALTGLPNRRAIFEDLTTLFSLARHLKRNTVIAFIDLDDFKLINDRYGHEAGDQFLIEVGKRLTEEKRQDDIIGRLGGDEFLVASLSTSHSEGDNAQVTLVKTRLSACIAGEYWLGSVNLIYPGASVGVIEVDPRVTDPDSALRDADVAMYQDKKGKSKTRFLTMD</sequence>
<gene>
    <name evidence="7" type="primary">yeaP_1</name>
    <name evidence="7" type="ORF">NCTC12123_01346</name>
</gene>
<keyword evidence="4" id="KW-0342">GTP-binding</keyword>
<dbReference type="GO" id="GO:0005886">
    <property type="term" value="C:plasma membrane"/>
    <property type="evidence" value="ECO:0007669"/>
    <property type="project" value="TreeGrafter"/>
</dbReference>
<protein>
    <recommendedName>
        <fullName evidence="3">diguanylate cyclase</fullName>
        <ecNumber evidence="3">2.7.7.65</ecNumber>
    </recommendedName>
</protein>
<dbReference type="PANTHER" id="PTHR45138:SF9">
    <property type="entry name" value="DIGUANYLATE CYCLASE DGCM-RELATED"/>
    <property type="match status" value="1"/>
</dbReference>
<name>A0A376F8A1_ENTAS</name>
<dbReference type="InterPro" id="IPR029016">
    <property type="entry name" value="GAF-like_dom_sf"/>
</dbReference>
<proteinExistence type="predicted"/>
<dbReference type="SMART" id="SM00267">
    <property type="entry name" value="GGDEF"/>
    <property type="match status" value="1"/>
</dbReference>
<evidence type="ECO:0000256" key="3">
    <source>
        <dbReference type="ARBA" id="ARBA00012528"/>
    </source>
</evidence>